<keyword evidence="1" id="KW-0732">Signal</keyword>
<organism evidence="2 3">
    <name type="scientific">Acrobeloides nanus</name>
    <dbReference type="NCBI Taxonomy" id="290746"/>
    <lineage>
        <taxon>Eukaryota</taxon>
        <taxon>Metazoa</taxon>
        <taxon>Ecdysozoa</taxon>
        <taxon>Nematoda</taxon>
        <taxon>Chromadorea</taxon>
        <taxon>Rhabditida</taxon>
        <taxon>Tylenchina</taxon>
        <taxon>Cephalobomorpha</taxon>
        <taxon>Cephaloboidea</taxon>
        <taxon>Cephalobidae</taxon>
        <taxon>Acrobeloides</taxon>
    </lineage>
</organism>
<feature type="chain" id="PRO_5037838862" evidence="1">
    <location>
        <begin position="20"/>
        <end position="89"/>
    </location>
</feature>
<evidence type="ECO:0000313" key="3">
    <source>
        <dbReference type="WBParaSite" id="ACRNAN_scaffold3793.g31711.t1"/>
    </source>
</evidence>
<feature type="signal peptide" evidence="1">
    <location>
        <begin position="1"/>
        <end position="19"/>
    </location>
</feature>
<reference evidence="3" key="1">
    <citation type="submission" date="2022-11" db="UniProtKB">
        <authorList>
            <consortium name="WormBaseParasite"/>
        </authorList>
    </citation>
    <scope>IDENTIFICATION</scope>
</reference>
<sequence>MKPIAILFIFMTLVAMASSATYPLKGNAAAQTCICTRLGGVCKLNKFCNTTGNKYIKLTTANGANICTKSWVVCCIPKANTCSVGGVLI</sequence>
<evidence type="ECO:0000313" key="2">
    <source>
        <dbReference type="Proteomes" id="UP000887540"/>
    </source>
</evidence>
<proteinExistence type="predicted"/>
<dbReference type="WBParaSite" id="ACRNAN_scaffold3793.g31711.t1">
    <property type="protein sequence ID" value="ACRNAN_scaffold3793.g31711.t1"/>
    <property type="gene ID" value="ACRNAN_scaffold3793.g31711"/>
</dbReference>
<protein>
    <submittedName>
        <fullName evidence="3">Uncharacterized protein</fullName>
    </submittedName>
</protein>
<keyword evidence="2" id="KW-1185">Reference proteome</keyword>
<name>A0A914DRY2_9BILA</name>
<dbReference type="AlphaFoldDB" id="A0A914DRY2"/>
<accession>A0A914DRY2</accession>
<evidence type="ECO:0000256" key="1">
    <source>
        <dbReference type="SAM" id="SignalP"/>
    </source>
</evidence>
<dbReference type="Proteomes" id="UP000887540">
    <property type="component" value="Unplaced"/>
</dbReference>